<dbReference type="SMART" id="SM00530">
    <property type="entry name" value="HTH_XRE"/>
    <property type="match status" value="1"/>
</dbReference>
<proteinExistence type="predicted"/>
<dbReference type="RefSeq" id="WP_249310908.1">
    <property type="nucleotide sequence ID" value="NZ_JACRSU010000001.1"/>
</dbReference>
<comment type="caution">
    <text evidence="3">The sequence shown here is derived from an EMBL/GenBank/DDBJ whole genome shotgun (WGS) entry which is preliminary data.</text>
</comment>
<evidence type="ECO:0000256" key="1">
    <source>
        <dbReference type="ARBA" id="ARBA00023125"/>
    </source>
</evidence>
<organism evidence="3 4">
    <name type="scientific">Congzhengia minquanensis</name>
    <dbReference type="NCBI Taxonomy" id="2763657"/>
    <lineage>
        <taxon>Bacteria</taxon>
        <taxon>Bacillati</taxon>
        <taxon>Bacillota</taxon>
        <taxon>Clostridia</taxon>
        <taxon>Eubacteriales</taxon>
        <taxon>Oscillospiraceae</taxon>
        <taxon>Congzhengia</taxon>
    </lineage>
</organism>
<dbReference type="CDD" id="cd00093">
    <property type="entry name" value="HTH_XRE"/>
    <property type="match status" value="1"/>
</dbReference>
<protein>
    <submittedName>
        <fullName evidence="3">Helix-turn-helix transcriptional regulator</fullName>
    </submittedName>
</protein>
<accession>A0A926DKV2</accession>
<evidence type="ECO:0000313" key="3">
    <source>
        <dbReference type="EMBL" id="MBC8539696.1"/>
    </source>
</evidence>
<keyword evidence="1" id="KW-0238">DNA-binding</keyword>
<dbReference type="PANTHER" id="PTHR46558">
    <property type="entry name" value="TRACRIPTIONAL REGULATORY PROTEIN-RELATED-RELATED"/>
    <property type="match status" value="1"/>
</dbReference>
<reference evidence="3" key="1">
    <citation type="submission" date="2020-08" db="EMBL/GenBank/DDBJ databases">
        <title>Genome public.</title>
        <authorList>
            <person name="Liu C."/>
            <person name="Sun Q."/>
        </authorList>
    </citation>
    <scope>NUCLEOTIDE SEQUENCE</scope>
    <source>
        <strain evidence="3">H8</strain>
    </source>
</reference>
<dbReference type="AlphaFoldDB" id="A0A926DKV2"/>
<gene>
    <name evidence="3" type="ORF">H8698_01745</name>
</gene>
<dbReference type="GO" id="GO:0003677">
    <property type="term" value="F:DNA binding"/>
    <property type="evidence" value="ECO:0007669"/>
    <property type="project" value="UniProtKB-KW"/>
</dbReference>
<dbReference type="Gene3D" id="1.10.260.40">
    <property type="entry name" value="lambda repressor-like DNA-binding domains"/>
    <property type="match status" value="1"/>
</dbReference>
<dbReference type="PROSITE" id="PS50943">
    <property type="entry name" value="HTH_CROC1"/>
    <property type="match status" value="1"/>
</dbReference>
<dbReference type="Pfam" id="PF01381">
    <property type="entry name" value="HTH_3"/>
    <property type="match status" value="1"/>
</dbReference>
<dbReference type="InterPro" id="IPR001387">
    <property type="entry name" value="Cro/C1-type_HTH"/>
</dbReference>
<dbReference type="PANTHER" id="PTHR46558:SF13">
    <property type="entry name" value="HTH-TYPE TRANSCRIPTIONAL REGULATOR IMMR"/>
    <property type="match status" value="1"/>
</dbReference>
<dbReference type="EMBL" id="JACRSU010000001">
    <property type="protein sequence ID" value="MBC8539696.1"/>
    <property type="molecule type" value="Genomic_DNA"/>
</dbReference>
<dbReference type="InterPro" id="IPR010982">
    <property type="entry name" value="Lambda_DNA-bd_dom_sf"/>
</dbReference>
<sequence length="156" mass="18422">MNLGNSLFHARKRCGLSQEDVAEKLGISRQTVSKWETDETIPDIRQSKKMAALYKISLDELIEFDVDVKEIQEMIDQTNEETEKKIDWTNAWGKKYPVLLQYQNKVNIPNYAQRMNAMLDELKQEYQFNEQDAMLVLKDILYNVWKIRKIKCSKTV</sequence>
<evidence type="ECO:0000313" key="4">
    <source>
        <dbReference type="Proteomes" id="UP000611762"/>
    </source>
</evidence>
<dbReference type="SUPFAM" id="SSF47413">
    <property type="entry name" value="lambda repressor-like DNA-binding domains"/>
    <property type="match status" value="1"/>
</dbReference>
<feature type="domain" description="HTH cro/C1-type" evidence="2">
    <location>
        <begin position="10"/>
        <end position="61"/>
    </location>
</feature>
<name>A0A926DKV2_9FIRM</name>
<dbReference type="Proteomes" id="UP000611762">
    <property type="component" value="Unassembled WGS sequence"/>
</dbReference>
<evidence type="ECO:0000259" key="2">
    <source>
        <dbReference type="PROSITE" id="PS50943"/>
    </source>
</evidence>
<keyword evidence="4" id="KW-1185">Reference proteome</keyword>